<gene>
    <name evidence="1" type="ORF">MNB_SUP05-13-745</name>
</gene>
<evidence type="ECO:0000313" key="1">
    <source>
        <dbReference type="EMBL" id="SFV79898.1"/>
    </source>
</evidence>
<proteinExistence type="predicted"/>
<dbReference type="AlphaFoldDB" id="A0A1W1DFB4"/>
<dbReference type="EMBL" id="FPHU01000013">
    <property type="protein sequence ID" value="SFV79898.1"/>
    <property type="molecule type" value="Genomic_DNA"/>
</dbReference>
<sequence length="45" mass="4968">MILGNTPANKRHGATDIFNGFNLIFMPLAFNSHKIILTINLALIT</sequence>
<protein>
    <submittedName>
        <fullName evidence="1">Uncharacterized protein</fullName>
    </submittedName>
</protein>
<reference evidence="1" key="1">
    <citation type="submission" date="2016-10" db="EMBL/GenBank/DDBJ databases">
        <authorList>
            <person name="de Groot N.N."/>
        </authorList>
    </citation>
    <scope>NUCLEOTIDE SEQUENCE</scope>
</reference>
<organism evidence="1">
    <name type="scientific">hydrothermal vent metagenome</name>
    <dbReference type="NCBI Taxonomy" id="652676"/>
    <lineage>
        <taxon>unclassified sequences</taxon>
        <taxon>metagenomes</taxon>
        <taxon>ecological metagenomes</taxon>
    </lineage>
</organism>
<name>A0A1W1DFB4_9ZZZZ</name>
<accession>A0A1W1DFB4</accession>